<feature type="region of interest" description="Disordered" evidence="1">
    <location>
        <begin position="165"/>
        <end position="200"/>
    </location>
</feature>
<evidence type="ECO:0000313" key="2">
    <source>
        <dbReference type="EMBL" id="GFH19906.1"/>
    </source>
</evidence>
<dbReference type="Proteomes" id="UP000485058">
    <property type="component" value="Unassembled WGS sequence"/>
</dbReference>
<evidence type="ECO:0000256" key="1">
    <source>
        <dbReference type="SAM" id="MobiDB-lite"/>
    </source>
</evidence>
<proteinExistence type="predicted"/>
<organism evidence="2 3">
    <name type="scientific">Haematococcus lacustris</name>
    <name type="common">Green alga</name>
    <name type="synonym">Haematococcus pluvialis</name>
    <dbReference type="NCBI Taxonomy" id="44745"/>
    <lineage>
        <taxon>Eukaryota</taxon>
        <taxon>Viridiplantae</taxon>
        <taxon>Chlorophyta</taxon>
        <taxon>core chlorophytes</taxon>
        <taxon>Chlorophyceae</taxon>
        <taxon>CS clade</taxon>
        <taxon>Chlamydomonadales</taxon>
        <taxon>Haematococcaceae</taxon>
        <taxon>Haematococcus</taxon>
    </lineage>
</organism>
<dbReference type="EMBL" id="BLLF01001540">
    <property type="protein sequence ID" value="GFH19906.1"/>
    <property type="molecule type" value="Genomic_DNA"/>
</dbReference>
<dbReference type="AlphaFoldDB" id="A0A699ZLU4"/>
<accession>A0A699ZLU4</accession>
<evidence type="ECO:0000313" key="3">
    <source>
        <dbReference type="Proteomes" id="UP000485058"/>
    </source>
</evidence>
<name>A0A699ZLU4_HAELA</name>
<sequence>MKISCSQQPHWRERARRPPLLQQGFASQVAEASKRLRPASIAVELPADLSAPMRTAARILSPVLSELGHPRFLAIPDLRALQRLTTQQQRQHMAGQLAACQLDKLHELRLFGWVEGMDLMMALHLESEGVAVHCIDLPVADQESNQGPGSGSRGVMTRVTPALKAGEADNGGTPCSHASHVSGGHGRGRGVPDNEVSVGGSSGGCTLGTVGGEAGGRGLGVHHTAERASAERGQEGMAATQARLQHNMAWLSRSRLRVSDAVQQQARWAGTAWERIVGGVNRGLVSAEEFAGEGVAHGAASHAAASPSAGGGGGCTCAWAAAGAAQAGWAGAQGAHVSAAVTHDDNPGTTLCCQGVQAWPLLVVRALRPSTLTRVLKAWVRVRDDDGGTPNFAEWDL</sequence>
<comment type="caution">
    <text evidence="2">The sequence shown here is derived from an EMBL/GenBank/DDBJ whole genome shotgun (WGS) entry which is preliminary data.</text>
</comment>
<gene>
    <name evidence="2" type="ORF">HaLaN_16936</name>
</gene>
<keyword evidence="3" id="KW-1185">Reference proteome</keyword>
<reference evidence="2 3" key="1">
    <citation type="submission" date="2020-02" db="EMBL/GenBank/DDBJ databases">
        <title>Draft genome sequence of Haematococcus lacustris strain NIES-144.</title>
        <authorList>
            <person name="Morimoto D."/>
            <person name="Nakagawa S."/>
            <person name="Yoshida T."/>
            <person name="Sawayama S."/>
        </authorList>
    </citation>
    <scope>NUCLEOTIDE SEQUENCE [LARGE SCALE GENOMIC DNA]</scope>
    <source>
        <strain evidence="2 3">NIES-144</strain>
    </source>
</reference>
<protein>
    <submittedName>
        <fullName evidence="2">Uncharacterized protein</fullName>
    </submittedName>
</protein>